<accession>A0A1J5TVQ7</accession>
<evidence type="ECO:0000313" key="1">
    <source>
        <dbReference type="EMBL" id="OIR16182.1"/>
    </source>
</evidence>
<dbReference type="EMBL" id="MLJW01000007">
    <property type="protein sequence ID" value="OIR16182.1"/>
    <property type="molecule type" value="Genomic_DNA"/>
</dbReference>
<comment type="caution">
    <text evidence="1">The sequence shown here is derived from an EMBL/GenBank/DDBJ whole genome shotgun (WGS) entry which is preliminary data.</text>
</comment>
<organism evidence="1">
    <name type="scientific">mine drainage metagenome</name>
    <dbReference type="NCBI Taxonomy" id="410659"/>
    <lineage>
        <taxon>unclassified sequences</taxon>
        <taxon>metagenomes</taxon>
        <taxon>ecological metagenomes</taxon>
    </lineage>
</organism>
<reference evidence="1" key="1">
    <citation type="submission" date="2016-10" db="EMBL/GenBank/DDBJ databases">
        <title>Sequence of Gallionella enrichment culture.</title>
        <authorList>
            <person name="Poehlein A."/>
            <person name="Muehling M."/>
            <person name="Daniel R."/>
        </authorList>
    </citation>
    <scope>NUCLEOTIDE SEQUENCE</scope>
</reference>
<gene>
    <name evidence="1" type="ORF">GALL_29020</name>
</gene>
<sequence>MEGFLETFADVIWLSQCVAYQMIALPIVPSLRMSFELIQEGIRLILEHLTIHQCRNFLFHIYHLVFSLVPNRGRRLVAIASRALKILDLTVPIGQSITAAISS</sequence>
<protein>
    <submittedName>
        <fullName evidence="1">Uncharacterized protein</fullName>
    </submittedName>
</protein>
<dbReference type="AlphaFoldDB" id="A0A1J5TVQ7"/>
<name>A0A1J5TVQ7_9ZZZZ</name>
<proteinExistence type="predicted"/>